<sequence>MSKHPSFHLIHQNKPIPNKNLLTSNQQKFYLKEPSLPIIISLDSLKNPNRKTKIKYLPQL</sequence>
<name>A0A2P2JXH8_RHIMU</name>
<dbReference type="AlphaFoldDB" id="A0A2P2JXH8"/>
<organism evidence="1">
    <name type="scientific">Rhizophora mucronata</name>
    <name type="common">Asiatic mangrove</name>
    <dbReference type="NCBI Taxonomy" id="61149"/>
    <lineage>
        <taxon>Eukaryota</taxon>
        <taxon>Viridiplantae</taxon>
        <taxon>Streptophyta</taxon>
        <taxon>Embryophyta</taxon>
        <taxon>Tracheophyta</taxon>
        <taxon>Spermatophyta</taxon>
        <taxon>Magnoliopsida</taxon>
        <taxon>eudicotyledons</taxon>
        <taxon>Gunneridae</taxon>
        <taxon>Pentapetalae</taxon>
        <taxon>rosids</taxon>
        <taxon>fabids</taxon>
        <taxon>Malpighiales</taxon>
        <taxon>Rhizophoraceae</taxon>
        <taxon>Rhizophora</taxon>
    </lineage>
</organism>
<accession>A0A2P2JXH8</accession>
<protein>
    <submittedName>
        <fullName evidence="1">Ankyrin repeat-containing protein</fullName>
    </submittedName>
</protein>
<dbReference type="EMBL" id="GGEC01017704">
    <property type="protein sequence ID" value="MBW98187.1"/>
    <property type="molecule type" value="Transcribed_RNA"/>
</dbReference>
<reference evidence="1" key="1">
    <citation type="submission" date="2018-02" db="EMBL/GenBank/DDBJ databases">
        <title>Rhizophora mucronata_Transcriptome.</title>
        <authorList>
            <person name="Meera S.P."/>
            <person name="Sreeshan A."/>
            <person name="Augustine A."/>
        </authorList>
    </citation>
    <scope>NUCLEOTIDE SEQUENCE</scope>
    <source>
        <tissue evidence="1">Leaf</tissue>
    </source>
</reference>
<proteinExistence type="predicted"/>
<evidence type="ECO:0000313" key="1">
    <source>
        <dbReference type="EMBL" id="MBW98187.1"/>
    </source>
</evidence>